<evidence type="ECO:0000313" key="2">
    <source>
        <dbReference type="Proteomes" id="UP000805649"/>
    </source>
</evidence>
<sequence>MFRLSYRASCRILAGCILLFIFLINKNLSHRVLFRHPPADLTLVEPIPQKIWQIYFPPEGGDHHDQLRYVDEWKKNSKDFTYTLVGDELGDAFVSEHFDAEVAKTYKLLRNPAMKSDFLRYLLLSAEGGYYSDLDTRPVKPLDEWLPLEYKSRIRLMIAPEHDDGINSLGKWPHPVQFCQWTIVAAPGHLALKQMVRRALEGLQDLAAVQGVEINDLRPSSAQVWNATGPPAWTEVIFENIKKAAPEIQTYHDLSRFAEPRVFGDILLLPMDAFMTLSAEMRVLEGAGSHQLVHHDFAGAWKTS</sequence>
<keyword evidence="2" id="KW-1185">Reference proteome</keyword>
<proteinExistence type="predicted"/>
<evidence type="ECO:0000313" key="1">
    <source>
        <dbReference type="EMBL" id="KAL0938092.1"/>
    </source>
</evidence>
<accession>A0ACC3Z1W0</accession>
<reference evidence="1 2" key="1">
    <citation type="journal article" date="2020" name="Phytopathology">
        <title>Genome Sequence Resources of Colletotrichum truncatum, C. plurivorum, C. musicola, and C. sojae: Four Species Pathogenic to Soybean (Glycine max).</title>
        <authorList>
            <person name="Rogerio F."/>
            <person name="Boufleur T.R."/>
            <person name="Ciampi-Guillardi M."/>
            <person name="Sukno S.A."/>
            <person name="Thon M.R."/>
            <person name="Massola Junior N.S."/>
            <person name="Baroncelli R."/>
        </authorList>
    </citation>
    <scope>NUCLEOTIDE SEQUENCE [LARGE SCALE GENOMIC DNA]</scope>
    <source>
        <strain evidence="1 2">CMES1059</strain>
    </source>
</reference>
<organism evidence="1 2">
    <name type="scientific">Colletotrichum truncatum</name>
    <name type="common">Anthracnose fungus</name>
    <name type="synonym">Colletotrichum capsici</name>
    <dbReference type="NCBI Taxonomy" id="5467"/>
    <lineage>
        <taxon>Eukaryota</taxon>
        <taxon>Fungi</taxon>
        <taxon>Dikarya</taxon>
        <taxon>Ascomycota</taxon>
        <taxon>Pezizomycotina</taxon>
        <taxon>Sordariomycetes</taxon>
        <taxon>Hypocreomycetidae</taxon>
        <taxon>Glomerellales</taxon>
        <taxon>Glomerellaceae</taxon>
        <taxon>Colletotrichum</taxon>
        <taxon>Colletotrichum truncatum species complex</taxon>
    </lineage>
</organism>
<dbReference type="EMBL" id="VUJX02000004">
    <property type="protein sequence ID" value="KAL0938092.1"/>
    <property type="molecule type" value="Genomic_DNA"/>
</dbReference>
<protein>
    <submittedName>
        <fullName evidence="1">Alpha-mannosyltransferase och1</fullName>
    </submittedName>
</protein>
<comment type="caution">
    <text evidence="1">The sequence shown here is derived from an EMBL/GenBank/DDBJ whole genome shotgun (WGS) entry which is preliminary data.</text>
</comment>
<name>A0ACC3Z1W0_COLTU</name>
<gene>
    <name evidence="1" type="ORF">CTRU02_207823</name>
</gene>
<dbReference type="Proteomes" id="UP000805649">
    <property type="component" value="Unassembled WGS sequence"/>
</dbReference>